<dbReference type="AlphaFoldDB" id="A0A9N7YW00"/>
<dbReference type="Proteomes" id="UP001153269">
    <property type="component" value="Unassembled WGS sequence"/>
</dbReference>
<feature type="region of interest" description="Disordered" evidence="1">
    <location>
        <begin position="22"/>
        <end position="49"/>
    </location>
</feature>
<gene>
    <name evidence="2" type="ORF">PLEPLA_LOCUS28223</name>
</gene>
<organism evidence="2 3">
    <name type="scientific">Pleuronectes platessa</name>
    <name type="common">European plaice</name>
    <dbReference type="NCBI Taxonomy" id="8262"/>
    <lineage>
        <taxon>Eukaryota</taxon>
        <taxon>Metazoa</taxon>
        <taxon>Chordata</taxon>
        <taxon>Craniata</taxon>
        <taxon>Vertebrata</taxon>
        <taxon>Euteleostomi</taxon>
        <taxon>Actinopterygii</taxon>
        <taxon>Neopterygii</taxon>
        <taxon>Teleostei</taxon>
        <taxon>Neoteleostei</taxon>
        <taxon>Acanthomorphata</taxon>
        <taxon>Carangaria</taxon>
        <taxon>Pleuronectiformes</taxon>
        <taxon>Pleuronectoidei</taxon>
        <taxon>Pleuronectidae</taxon>
        <taxon>Pleuronectes</taxon>
    </lineage>
</organism>
<protein>
    <submittedName>
        <fullName evidence="2">Uncharacterized protein</fullName>
    </submittedName>
</protein>
<feature type="compositionally biased region" description="Acidic residues" evidence="1">
    <location>
        <begin position="28"/>
        <end position="49"/>
    </location>
</feature>
<evidence type="ECO:0000256" key="1">
    <source>
        <dbReference type="SAM" id="MobiDB-lite"/>
    </source>
</evidence>
<name>A0A9N7YW00_PLEPL</name>
<evidence type="ECO:0000313" key="2">
    <source>
        <dbReference type="EMBL" id="CAB1440457.1"/>
    </source>
</evidence>
<comment type="caution">
    <text evidence="2">The sequence shown here is derived from an EMBL/GenBank/DDBJ whole genome shotgun (WGS) entry which is preliminary data.</text>
</comment>
<proteinExistence type="predicted"/>
<feature type="compositionally biased region" description="Basic and acidic residues" evidence="1">
    <location>
        <begin position="105"/>
        <end position="125"/>
    </location>
</feature>
<feature type="region of interest" description="Disordered" evidence="1">
    <location>
        <begin position="98"/>
        <end position="138"/>
    </location>
</feature>
<accession>A0A9N7YW00</accession>
<sequence>MSRRSRVQTWIRSRVQMWIRSRVQTEESGSDVDQESGSDVDQESGSDVDQDNVFVWTRTCSSDGDWTSRHLSPLLSSIPWVFIFLGLDPLSFKQRMKGTGSRQRLLQDLDIKRPQSPERRTHAPEWTDESGGDTWNQP</sequence>
<evidence type="ECO:0000313" key="3">
    <source>
        <dbReference type="Proteomes" id="UP001153269"/>
    </source>
</evidence>
<keyword evidence="3" id="KW-1185">Reference proteome</keyword>
<dbReference type="EMBL" id="CADEAL010002458">
    <property type="protein sequence ID" value="CAB1440457.1"/>
    <property type="molecule type" value="Genomic_DNA"/>
</dbReference>
<reference evidence="2" key="1">
    <citation type="submission" date="2020-03" db="EMBL/GenBank/DDBJ databases">
        <authorList>
            <person name="Weist P."/>
        </authorList>
    </citation>
    <scope>NUCLEOTIDE SEQUENCE</scope>
</reference>